<keyword evidence="1" id="KW-1133">Transmembrane helix</keyword>
<evidence type="ECO:0000313" key="3">
    <source>
        <dbReference type="EMBL" id="MDT7833409.1"/>
    </source>
</evidence>
<feature type="transmembrane region" description="Helical" evidence="1">
    <location>
        <begin position="198"/>
        <end position="219"/>
    </location>
</feature>
<evidence type="ECO:0000256" key="1">
    <source>
        <dbReference type="SAM" id="Phobius"/>
    </source>
</evidence>
<evidence type="ECO:0000313" key="4">
    <source>
        <dbReference type="Proteomes" id="UP001257277"/>
    </source>
</evidence>
<feature type="domain" description="Heparan-alpha-glucosaminide N-acetyltransferase catalytic" evidence="2">
    <location>
        <begin position="13"/>
        <end position="233"/>
    </location>
</feature>
<reference evidence="3 4" key="1">
    <citation type="submission" date="2023-09" db="EMBL/GenBank/DDBJ databases">
        <title>Novel taxa isolated from Blanes Bay.</title>
        <authorList>
            <person name="Rey-Velasco X."/>
            <person name="Lucena T."/>
        </authorList>
    </citation>
    <scope>NUCLEOTIDE SEQUENCE [LARGE SCALE GENOMIC DNA]</scope>
    <source>
        <strain evidence="3 4">S356</strain>
    </source>
</reference>
<accession>A0ABU3LJP3</accession>
<keyword evidence="1" id="KW-0472">Membrane</keyword>
<sequence>MESTIALKSTRKRISSIDILRGLVIILMAVDHIRDMWALEPFAPENIAETSSGYFFTRFITHFCAPVFVFLAGTSIYLYLQKVKDKNQVSLFLVKRGLWLILVEVIIINWAWSWKMIWNSWGFFLQVIWAIGVAMIAMALLIRLSNKMLLIVSMLIIFGHNLLNSITPNDLGSFDWFWKIFHEQGWIPFVSDNSFGMYVVYPILPWIGVMAAGFVFGQVMTWSSEKRIKWLWWLGIGSILLFTVLRLSNIYGDTGAWETQKSGLFTFMDFLNTQKYPPSLLFLLMTLGPSFLLLILFEKWKTKLFDFLKVFGRVPFFFYILHFPVIHFSSMLYFRITEGAWFDLANSGGPKNWPEYYQPSLLRLYVVWVAIVIFFYFLCRWYNNYKSRKNYWWLKYI</sequence>
<dbReference type="PANTHER" id="PTHR40407:SF1">
    <property type="entry name" value="HEPARAN-ALPHA-GLUCOSAMINIDE N-ACETYLTRANSFERASE CATALYTIC DOMAIN-CONTAINING PROTEIN"/>
    <property type="match status" value="1"/>
</dbReference>
<protein>
    <submittedName>
        <fullName evidence="3">Heparan-alpha-glucosaminide N-acetyltransferase domain-containing protein</fullName>
    </submittedName>
</protein>
<comment type="caution">
    <text evidence="3">The sequence shown here is derived from an EMBL/GenBank/DDBJ whole genome shotgun (WGS) entry which is preliminary data.</text>
</comment>
<proteinExistence type="predicted"/>
<dbReference type="RefSeq" id="WP_349242660.1">
    <property type="nucleotide sequence ID" value="NZ_JAVTTO010000005.1"/>
</dbReference>
<keyword evidence="1" id="KW-0812">Transmembrane</keyword>
<keyword evidence="4" id="KW-1185">Reference proteome</keyword>
<feature type="transmembrane region" description="Helical" evidence="1">
    <location>
        <begin position="231"/>
        <end position="251"/>
    </location>
</feature>
<dbReference type="InterPro" id="IPR012429">
    <property type="entry name" value="HGSNAT_cat"/>
</dbReference>
<feature type="transmembrane region" description="Helical" evidence="1">
    <location>
        <begin position="92"/>
        <end position="112"/>
    </location>
</feature>
<name>A0ABU3LJP3_9FLAO</name>
<feature type="transmembrane region" description="Helical" evidence="1">
    <location>
        <begin position="20"/>
        <end position="39"/>
    </location>
</feature>
<evidence type="ECO:0000259" key="2">
    <source>
        <dbReference type="Pfam" id="PF07786"/>
    </source>
</evidence>
<dbReference type="Pfam" id="PF07786">
    <property type="entry name" value="HGSNAT_cat"/>
    <property type="match status" value="1"/>
</dbReference>
<feature type="transmembrane region" description="Helical" evidence="1">
    <location>
        <begin position="118"/>
        <end position="142"/>
    </location>
</feature>
<feature type="transmembrane region" description="Helical" evidence="1">
    <location>
        <begin position="356"/>
        <end position="379"/>
    </location>
</feature>
<organism evidence="3 4">
    <name type="scientific">Asprobacillus argus</name>
    <dbReference type="NCBI Taxonomy" id="3076534"/>
    <lineage>
        <taxon>Bacteria</taxon>
        <taxon>Pseudomonadati</taxon>
        <taxon>Bacteroidota</taxon>
        <taxon>Flavobacteriia</taxon>
        <taxon>Flavobacteriales</taxon>
        <taxon>Flavobacteriaceae</taxon>
        <taxon>Asprobacillus</taxon>
    </lineage>
</organism>
<feature type="transmembrane region" description="Helical" evidence="1">
    <location>
        <begin position="316"/>
        <end position="336"/>
    </location>
</feature>
<feature type="transmembrane region" description="Helical" evidence="1">
    <location>
        <begin position="149"/>
        <end position="167"/>
    </location>
</feature>
<dbReference type="PANTHER" id="PTHR40407">
    <property type="entry name" value="MEMBRANE PROTEIN-LIKE PROTEIN"/>
    <property type="match status" value="1"/>
</dbReference>
<gene>
    <name evidence="3" type="ORF">RQM59_13550</name>
</gene>
<feature type="transmembrane region" description="Helical" evidence="1">
    <location>
        <begin position="276"/>
        <end position="296"/>
    </location>
</feature>
<dbReference type="Proteomes" id="UP001257277">
    <property type="component" value="Unassembled WGS sequence"/>
</dbReference>
<feature type="transmembrane region" description="Helical" evidence="1">
    <location>
        <begin position="59"/>
        <end position="80"/>
    </location>
</feature>
<dbReference type="EMBL" id="JAVTTO010000005">
    <property type="protein sequence ID" value="MDT7833409.1"/>
    <property type="molecule type" value="Genomic_DNA"/>
</dbReference>